<dbReference type="InterPro" id="IPR053145">
    <property type="entry name" value="AB_hydrolase_Est10"/>
</dbReference>
<protein>
    <submittedName>
        <fullName evidence="2">Alpha/beta fold hydrolase</fullName>
    </submittedName>
</protein>
<organism evidence="2 3">
    <name type="scientific">Haloarchaeobius litoreus</name>
    <dbReference type="NCBI Taxonomy" id="755306"/>
    <lineage>
        <taxon>Archaea</taxon>
        <taxon>Methanobacteriati</taxon>
        <taxon>Methanobacteriota</taxon>
        <taxon>Stenosarchaea group</taxon>
        <taxon>Halobacteria</taxon>
        <taxon>Halobacteriales</taxon>
        <taxon>Halorubellaceae</taxon>
        <taxon>Haloarchaeobius</taxon>
    </lineage>
</organism>
<dbReference type="PANTHER" id="PTHR43265:SF1">
    <property type="entry name" value="ESTERASE ESTD"/>
    <property type="match status" value="1"/>
</dbReference>
<evidence type="ECO:0000313" key="2">
    <source>
        <dbReference type="EMBL" id="MFD1645774.1"/>
    </source>
</evidence>
<keyword evidence="3" id="KW-1185">Reference proteome</keyword>
<comment type="caution">
    <text evidence="2">The sequence shown here is derived from an EMBL/GenBank/DDBJ whole genome shotgun (WGS) entry which is preliminary data.</text>
</comment>
<reference evidence="2 3" key="1">
    <citation type="journal article" date="2019" name="Int. J. Syst. Evol. Microbiol.">
        <title>The Global Catalogue of Microorganisms (GCM) 10K type strain sequencing project: providing services to taxonomists for standard genome sequencing and annotation.</title>
        <authorList>
            <consortium name="The Broad Institute Genomics Platform"/>
            <consortium name="The Broad Institute Genome Sequencing Center for Infectious Disease"/>
            <person name="Wu L."/>
            <person name="Ma J."/>
        </authorList>
    </citation>
    <scope>NUCLEOTIDE SEQUENCE [LARGE SCALE GENOMIC DNA]</scope>
    <source>
        <strain evidence="2 3">CGMCC 1.10390</strain>
    </source>
</reference>
<dbReference type="PANTHER" id="PTHR43265">
    <property type="entry name" value="ESTERASE ESTD"/>
    <property type="match status" value="1"/>
</dbReference>
<dbReference type="GO" id="GO:0016787">
    <property type="term" value="F:hydrolase activity"/>
    <property type="evidence" value="ECO:0007669"/>
    <property type="project" value="UniProtKB-KW"/>
</dbReference>
<feature type="domain" description="AB hydrolase-1" evidence="1">
    <location>
        <begin position="156"/>
        <end position="402"/>
    </location>
</feature>
<name>A0ABD6DHH9_9EURY</name>
<dbReference type="InterPro" id="IPR000073">
    <property type="entry name" value="AB_hydrolase_1"/>
</dbReference>
<gene>
    <name evidence="2" type="ORF">ACFSBL_08775</name>
</gene>
<dbReference type="InterPro" id="IPR029058">
    <property type="entry name" value="AB_hydrolase_fold"/>
</dbReference>
<keyword evidence="2" id="KW-0378">Hydrolase</keyword>
<sequence length="430" mass="46440">MSDTTDPAATARTFATRFLDRSFADAADLLTDDGHDAVVDSFPEEFSDESMDAADAFEEYWWGLHGQYGEPEGVADLTVDDGDGRVALAFESGTEIARLAVTDEGIADLRFDPEYEPPAYADESAFEERTVTVDAGDVDLDGVLAVPEGEAPVPGVVLVHGAGVHDPDGTAENAKILKDLAWGLASEGIATLRYEKRLAEHEVPDEAYTLDRVVVDDAVAAVRTLGAAAEVDDESVFVSGHSQGGMAAPRIAERHGGVAGVVVLDGRADSVLDPDGLDFMRYEFDVDGDIDEEDRAEIEEVAAMYRRIADGEFDDDETIMGKPGVWHRSVGEYDPSGTASDLDVPTFALKTCGADHDSQPELAAFFHRGFEAWRDAPLPAGSRVERYEDVDHYFQHVSTPTGFLSLYFGGNVADEAVADLARWVHDTSPR</sequence>
<dbReference type="Proteomes" id="UP001597034">
    <property type="component" value="Unassembled WGS sequence"/>
</dbReference>
<dbReference type="Gene3D" id="3.40.50.1820">
    <property type="entry name" value="alpha/beta hydrolase"/>
    <property type="match status" value="1"/>
</dbReference>
<accession>A0ABD6DHH9</accession>
<evidence type="ECO:0000313" key="3">
    <source>
        <dbReference type="Proteomes" id="UP001597034"/>
    </source>
</evidence>
<evidence type="ECO:0000259" key="1">
    <source>
        <dbReference type="Pfam" id="PF12697"/>
    </source>
</evidence>
<dbReference type="RefSeq" id="WP_256398709.1">
    <property type="nucleotide sequence ID" value="NZ_JANHJR010000001.1"/>
</dbReference>
<dbReference type="AlphaFoldDB" id="A0ABD6DHH9"/>
<proteinExistence type="predicted"/>
<dbReference type="SUPFAM" id="SSF53474">
    <property type="entry name" value="alpha/beta-Hydrolases"/>
    <property type="match status" value="1"/>
</dbReference>
<dbReference type="EMBL" id="JBHUDO010000002">
    <property type="protein sequence ID" value="MFD1645774.1"/>
    <property type="molecule type" value="Genomic_DNA"/>
</dbReference>
<dbReference type="Pfam" id="PF12697">
    <property type="entry name" value="Abhydrolase_6"/>
    <property type="match status" value="1"/>
</dbReference>